<keyword evidence="4 6" id="KW-0472">Membrane</keyword>
<dbReference type="InterPro" id="IPR037185">
    <property type="entry name" value="EmrE-like"/>
</dbReference>
<keyword evidence="8" id="KW-1185">Reference proteome</keyword>
<keyword evidence="2 6" id="KW-0812">Transmembrane</keyword>
<feature type="compositionally biased region" description="Polar residues" evidence="5">
    <location>
        <begin position="546"/>
        <end position="562"/>
    </location>
</feature>
<feature type="region of interest" description="Disordered" evidence="5">
    <location>
        <begin position="537"/>
        <end position="570"/>
    </location>
</feature>
<feature type="compositionally biased region" description="Acidic residues" evidence="5">
    <location>
        <begin position="483"/>
        <end position="493"/>
    </location>
</feature>
<proteinExistence type="predicted"/>
<sequence length="698" mass="76315">MHLPTSAPDAQQRYSTIASSISILSLENIVIHPAEGDGDSRLQRWSSLIGIVTAICGNILISFALNIQRYAHIRLRRARAQHKEKLKALGKASRNGYGTIDTQRNNISEYDPEAREDDRLQESFHTSASYDSTASDNTSSYLKSPYWWTGIILMTVGEAGNFLAYGFAPASIVSPLGVVALISNCIIAPIMLKEKFRLRDFWGVVVAIGGAVTVVLSAKHEERKLGPHEIWDAITTLEFEVYMVVTFVLAVVLMWASPRYGNKTILIDLGLVGLFGGYTALSTKGIASMLSYTLWRALATPVTYALIVVLISTAVMQVRYVNRALQQFDSTQVIPVQFVMFTLSVILGSAILYRDFERTTSESVAKFVSGCLLTFFGVFLITNGRSPSDDDDEGSDLSDEENEGVHVDTRDPIAEERHHINGADTPSTICRRSKAEPQALLDLTNEGETSPRRYSRISSADRSPLPSTPNMQPISSSQPSIEVSEDASEEVSENESTPMLSNPWILSIDDGLEEYQQLEAQNSVLPAVIPSESHVDSLRPVRPSMYGNTHSKSSPQPSNGVSQPERPVTPARHSVSLIMPGPLLSPLSGGLSVVVADTLRRGVDSEARKLSRRSRLSLRRTKSGGQQLNQEPVGVNGEAQSAPDALGGLPDPQNSRSRATSLSNTLNDLFRSMTQRSERADDVEAEEADPGRPRSTVI</sequence>
<dbReference type="Pfam" id="PF05653">
    <property type="entry name" value="Mg_trans_NIPA"/>
    <property type="match status" value="1"/>
</dbReference>
<feature type="region of interest" description="Disordered" evidence="5">
    <location>
        <begin position="604"/>
        <end position="698"/>
    </location>
</feature>
<dbReference type="OrthoDB" id="165382at2759"/>
<feature type="non-terminal residue" evidence="7">
    <location>
        <position position="1"/>
    </location>
</feature>
<dbReference type="AlphaFoldDB" id="A0A3E2GZM7"/>
<feature type="compositionally biased region" description="Polar residues" evidence="5">
    <location>
        <begin position="468"/>
        <end position="479"/>
    </location>
</feature>
<keyword evidence="3 6" id="KW-1133">Transmembrane helix</keyword>
<dbReference type="InterPro" id="IPR008521">
    <property type="entry name" value="Mg_trans_NIPA"/>
</dbReference>
<feature type="transmembrane region" description="Helical" evidence="6">
    <location>
        <begin position="172"/>
        <end position="192"/>
    </location>
</feature>
<organism evidence="7 8">
    <name type="scientific">Scytalidium lignicola</name>
    <name type="common">Hyphomycete</name>
    <dbReference type="NCBI Taxonomy" id="5539"/>
    <lineage>
        <taxon>Eukaryota</taxon>
        <taxon>Fungi</taxon>
        <taxon>Dikarya</taxon>
        <taxon>Ascomycota</taxon>
        <taxon>Pezizomycotina</taxon>
        <taxon>Leotiomycetes</taxon>
        <taxon>Leotiomycetes incertae sedis</taxon>
        <taxon>Scytalidium</taxon>
    </lineage>
</organism>
<evidence type="ECO:0000256" key="2">
    <source>
        <dbReference type="ARBA" id="ARBA00022692"/>
    </source>
</evidence>
<reference evidence="7 8" key="1">
    <citation type="submission" date="2018-05" db="EMBL/GenBank/DDBJ databases">
        <title>Draft genome sequence of Scytalidium lignicola DSM 105466, a ubiquitous saprotrophic fungus.</title>
        <authorList>
            <person name="Buettner E."/>
            <person name="Gebauer A.M."/>
            <person name="Hofrichter M."/>
            <person name="Liers C."/>
            <person name="Kellner H."/>
        </authorList>
    </citation>
    <scope>NUCLEOTIDE SEQUENCE [LARGE SCALE GENOMIC DNA]</scope>
    <source>
        <strain evidence="7 8">DSM 105466</strain>
    </source>
</reference>
<evidence type="ECO:0000313" key="7">
    <source>
        <dbReference type="EMBL" id="RFU26422.1"/>
    </source>
</evidence>
<dbReference type="PANTHER" id="PTHR12570:SF65">
    <property type="entry name" value="MAGNESIUM TRANSPORTER NIPA9-RELATED"/>
    <property type="match status" value="1"/>
</dbReference>
<feature type="transmembrane region" description="Helical" evidence="6">
    <location>
        <begin position="239"/>
        <end position="257"/>
    </location>
</feature>
<comment type="subcellular location">
    <subcellularLocation>
        <location evidence="1">Membrane</location>
        <topology evidence="1">Multi-pass membrane protein</topology>
    </subcellularLocation>
</comment>
<feature type="transmembrane region" description="Helical" evidence="6">
    <location>
        <begin position="45"/>
        <end position="67"/>
    </location>
</feature>
<dbReference type="GO" id="GO:0016020">
    <property type="term" value="C:membrane"/>
    <property type="evidence" value="ECO:0007669"/>
    <property type="project" value="UniProtKB-SubCell"/>
</dbReference>
<feature type="compositionally biased region" description="Basic and acidic residues" evidence="5">
    <location>
        <begin position="403"/>
        <end position="421"/>
    </location>
</feature>
<evidence type="ECO:0000256" key="6">
    <source>
        <dbReference type="SAM" id="Phobius"/>
    </source>
</evidence>
<dbReference type="GO" id="GO:0015095">
    <property type="term" value="F:magnesium ion transmembrane transporter activity"/>
    <property type="evidence" value="ECO:0007669"/>
    <property type="project" value="InterPro"/>
</dbReference>
<feature type="transmembrane region" description="Helical" evidence="6">
    <location>
        <begin position="146"/>
        <end position="166"/>
    </location>
</feature>
<accession>A0A3E2GZM7</accession>
<feature type="transmembrane region" description="Helical" evidence="6">
    <location>
        <begin position="301"/>
        <end position="321"/>
    </location>
</feature>
<feature type="non-terminal residue" evidence="7">
    <location>
        <position position="698"/>
    </location>
</feature>
<dbReference type="SUPFAM" id="SSF103481">
    <property type="entry name" value="Multidrug resistance efflux transporter EmrE"/>
    <property type="match status" value="1"/>
</dbReference>
<evidence type="ECO:0000256" key="5">
    <source>
        <dbReference type="SAM" id="MobiDB-lite"/>
    </source>
</evidence>
<evidence type="ECO:0000313" key="8">
    <source>
        <dbReference type="Proteomes" id="UP000258309"/>
    </source>
</evidence>
<gene>
    <name evidence="7" type="ORF">B7463_g9904</name>
</gene>
<dbReference type="EMBL" id="NCSJ02000262">
    <property type="protein sequence ID" value="RFU26422.1"/>
    <property type="molecule type" value="Genomic_DNA"/>
</dbReference>
<feature type="compositionally biased region" description="Polar residues" evidence="5">
    <location>
        <begin position="652"/>
        <end position="675"/>
    </location>
</feature>
<evidence type="ECO:0000256" key="3">
    <source>
        <dbReference type="ARBA" id="ARBA00022989"/>
    </source>
</evidence>
<feature type="compositionally biased region" description="Basic residues" evidence="5">
    <location>
        <begin position="610"/>
        <end position="622"/>
    </location>
</feature>
<evidence type="ECO:0000256" key="1">
    <source>
        <dbReference type="ARBA" id="ARBA00004141"/>
    </source>
</evidence>
<feature type="compositionally biased region" description="Acidic residues" evidence="5">
    <location>
        <begin position="389"/>
        <end position="402"/>
    </location>
</feature>
<feature type="region of interest" description="Disordered" evidence="5">
    <location>
        <begin position="387"/>
        <end position="503"/>
    </location>
</feature>
<protein>
    <submittedName>
        <fullName evidence="7">Uncharacterized protein</fullName>
    </submittedName>
</protein>
<dbReference type="OMA" id="HEIWGAI"/>
<evidence type="ECO:0000256" key="4">
    <source>
        <dbReference type="ARBA" id="ARBA00023136"/>
    </source>
</evidence>
<dbReference type="PANTHER" id="PTHR12570">
    <property type="match status" value="1"/>
</dbReference>
<comment type="caution">
    <text evidence="7">The sequence shown here is derived from an EMBL/GenBank/DDBJ whole genome shotgun (WGS) entry which is preliminary data.</text>
</comment>
<feature type="transmembrane region" description="Helical" evidence="6">
    <location>
        <begin position="364"/>
        <end position="382"/>
    </location>
</feature>
<name>A0A3E2GZM7_SCYLI</name>
<dbReference type="Proteomes" id="UP000258309">
    <property type="component" value="Unassembled WGS sequence"/>
</dbReference>
<feature type="transmembrane region" description="Helical" evidence="6">
    <location>
        <begin position="201"/>
        <end position="219"/>
    </location>
</feature>
<feature type="transmembrane region" description="Helical" evidence="6">
    <location>
        <begin position="333"/>
        <end position="352"/>
    </location>
</feature>